<protein>
    <submittedName>
        <fullName evidence="5 6">Neuronal cell adhesion molecule, putative</fullName>
    </submittedName>
</protein>
<reference evidence="5" key="1">
    <citation type="submission" date="2007-04" db="EMBL/GenBank/DDBJ databases">
        <title>Annotation of Pediculus humanus corporis strain USDA.</title>
        <authorList>
            <person name="Kirkness E."/>
            <person name="Hannick L."/>
            <person name="Hass B."/>
            <person name="Bruggner R."/>
            <person name="Lawson D."/>
            <person name="Bidwell S."/>
            <person name="Joardar V."/>
            <person name="Caler E."/>
            <person name="Walenz B."/>
            <person name="Inman J."/>
            <person name="Schobel S."/>
            <person name="Galinsky K."/>
            <person name="Amedeo P."/>
            <person name="Strausberg R."/>
        </authorList>
    </citation>
    <scope>NUCLEOTIDE SEQUENCE</scope>
    <source>
        <strain evidence="5">USDA</strain>
    </source>
</reference>
<dbReference type="InterPro" id="IPR036116">
    <property type="entry name" value="FN3_sf"/>
</dbReference>
<evidence type="ECO:0000256" key="2">
    <source>
        <dbReference type="ARBA" id="ARBA00023157"/>
    </source>
</evidence>
<evidence type="ECO:0000313" key="6">
    <source>
        <dbReference type="EnsemblMetazoa" id="PHUM345570-PA"/>
    </source>
</evidence>
<dbReference type="Pfam" id="PF07686">
    <property type="entry name" value="V-set"/>
    <property type="match status" value="1"/>
</dbReference>
<dbReference type="SMART" id="SM00060">
    <property type="entry name" value="FN3"/>
    <property type="match status" value="1"/>
</dbReference>
<dbReference type="InterPro" id="IPR007110">
    <property type="entry name" value="Ig-like_dom"/>
</dbReference>
<dbReference type="GO" id="GO:0098609">
    <property type="term" value="P:cell-cell adhesion"/>
    <property type="evidence" value="ECO:0007669"/>
    <property type="project" value="TreeGrafter"/>
</dbReference>
<dbReference type="PANTHER" id="PTHR44170">
    <property type="entry name" value="PROTEIN SIDEKICK"/>
    <property type="match status" value="1"/>
</dbReference>
<dbReference type="STRING" id="121224.E0VNT8"/>
<dbReference type="PROSITE" id="PS50853">
    <property type="entry name" value="FN3"/>
    <property type="match status" value="1"/>
</dbReference>
<keyword evidence="7" id="KW-1185">Reference proteome</keyword>
<evidence type="ECO:0000259" key="3">
    <source>
        <dbReference type="PROSITE" id="PS50835"/>
    </source>
</evidence>
<evidence type="ECO:0000313" key="5">
    <source>
        <dbReference type="EMBL" id="EEB15044.1"/>
    </source>
</evidence>
<dbReference type="PROSITE" id="PS50835">
    <property type="entry name" value="IG_LIKE"/>
    <property type="match status" value="2"/>
</dbReference>
<dbReference type="EMBL" id="AAZO01004029">
    <property type="status" value="NOT_ANNOTATED_CDS"/>
    <property type="molecule type" value="Genomic_DNA"/>
</dbReference>
<dbReference type="eggNOG" id="KOG3510">
    <property type="taxonomic scope" value="Eukaryota"/>
</dbReference>
<dbReference type="InterPro" id="IPR013783">
    <property type="entry name" value="Ig-like_fold"/>
</dbReference>
<reference evidence="6" key="3">
    <citation type="submission" date="2021-02" db="UniProtKB">
        <authorList>
            <consortium name="EnsemblMetazoa"/>
        </authorList>
    </citation>
    <scope>IDENTIFICATION</scope>
    <source>
        <strain evidence="6">USDA</strain>
    </source>
</reference>
<accession>E0VNT8</accession>
<dbReference type="SMART" id="SM00409">
    <property type="entry name" value="IG"/>
    <property type="match status" value="3"/>
</dbReference>
<evidence type="ECO:0000259" key="4">
    <source>
        <dbReference type="PROSITE" id="PS50853"/>
    </source>
</evidence>
<dbReference type="InterPro" id="IPR003599">
    <property type="entry name" value="Ig_sub"/>
</dbReference>
<dbReference type="SUPFAM" id="SSF49265">
    <property type="entry name" value="Fibronectin type III"/>
    <property type="match status" value="1"/>
</dbReference>
<dbReference type="HOGENOM" id="CLU_008130_1_0_1"/>
<feature type="domain" description="Ig-like" evidence="3">
    <location>
        <begin position="191"/>
        <end position="271"/>
    </location>
</feature>
<gene>
    <name evidence="6" type="primary">8231869</name>
    <name evidence="5" type="ORF">Phum_PHUM345570</name>
</gene>
<dbReference type="CDD" id="cd00063">
    <property type="entry name" value="FN3"/>
    <property type="match status" value="1"/>
</dbReference>
<evidence type="ECO:0000313" key="7">
    <source>
        <dbReference type="Proteomes" id="UP000009046"/>
    </source>
</evidence>
<dbReference type="OMA" id="CEATEEH"/>
<dbReference type="GeneID" id="8231869"/>
<name>E0VNT8_PEDHC</name>
<dbReference type="KEGG" id="phu:Phum_PHUM345570"/>
<dbReference type="EMBL" id="DS235354">
    <property type="protein sequence ID" value="EEB15044.1"/>
    <property type="molecule type" value="Genomic_DNA"/>
</dbReference>
<organism>
    <name type="scientific">Pediculus humanus subsp. corporis</name>
    <name type="common">Body louse</name>
    <dbReference type="NCBI Taxonomy" id="121224"/>
    <lineage>
        <taxon>Eukaryota</taxon>
        <taxon>Metazoa</taxon>
        <taxon>Ecdysozoa</taxon>
        <taxon>Arthropoda</taxon>
        <taxon>Hexapoda</taxon>
        <taxon>Insecta</taxon>
        <taxon>Pterygota</taxon>
        <taxon>Neoptera</taxon>
        <taxon>Paraneoptera</taxon>
        <taxon>Psocodea</taxon>
        <taxon>Troctomorpha</taxon>
        <taxon>Phthiraptera</taxon>
        <taxon>Anoplura</taxon>
        <taxon>Pediculidae</taxon>
        <taxon>Pediculus</taxon>
    </lineage>
</organism>
<keyword evidence="1" id="KW-0677">Repeat</keyword>
<dbReference type="VEuPathDB" id="VectorBase:PHUM345570"/>
<dbReference type="SUPFAM" id="SSF48726">
    <property type="entry name" value="Immunoglobulin"/>
    <property type="match status" value="2"/>
</dbReference>
<dbReference type="CTD" id="8231869"/>
<dbReference type="OrthoDB" id="6234674at2759"/>
<feature type="domain" description="Fibronectin type-III" evidence="4">
    <location>
        <begin position="276"/>
        <end position="369"/>
    </location>
</feature>
<dbReference type="RefSeq" id="XP_002427782.1">
    <property type="nucleotide sequence ID" value="XM_002427737.1"/>
</dbReference>
<dbReference type="EMBL" id="AAZO01004030">
    <property type="status" value="NOT_ANNOTATED_CDS"/>
    <property type="molecule type" value="Genomic_DNA"/>
</dbReference>
<dbReference type="Pfam" id="PF13927">
    <property type="entry name" value="Ig_3"/>
    <property type="match status" value="1"/>
</dbReference>
<dbReference type="InterPro" id="IPR013106">
    <property type="entry name" value="Ig_V-set"/>
</dbReference>
<dbReference type="Proteomes" id="UP000009046">
    <property type="component" value="Unassembled WGS sequence"/>
</dbReference>
<dbReference type="InterPro" id="IPR003961">
    <property type="entry name" value="FN3_dom"/>
</dbReference>
<sequence>MIIIHDEKKPSYYKAAVGEAVIFNCHIEYPHDVPIPYILNWNKEGQTIFSLYESKATAKGSYKGRIKLIESDSDYGKGSINLTNIRETDGGWYECQILFPNRSPITHQNGTWFHLKVEGGNVIAIPPINQTTIEGEIARFPCCTKENTSNVVWKKDGVKEEHSGSYTCTPFNELGTDGPSPKMNVFVLKSPVFTITPQMLYIRRKGESLHIPCEATEEHKIHKPNIVWLKNGKFFVRGNLTLMDLQEEDRGVYQCIASNAVTSIFAETEVMIENTAPRAPYNIQTDSTIDTITVKWKSGLTKPKLDFSVWYRTTDSSTWEFLPLLATNTKEYVIRSLQPGTEYEVMVLCRDAFGDGMFSKSVVVKTKGISTVPDKNYYEISKNISIEISEEGCMINWYFPNEEPDLEHYEIQYVENGMLNNAITKDPFYLVKNSHQEDNCQFQIFAVTKGKNYIKSSFFIIINSSSKKKINAVILGVSFGMLF</sequence>
<dbReference type="Pfam" id="PF00041">
    <property type="entry name" value="fn3"/>
    <property type="match status" value="1"/>
</dbReference>
<dbReference type="AlphaFoldDB" id="E0VNT8"/>
<dbReference type="InterPro" id="IPR003598">
    <property type="entry name" value="Ig_sub2"/>
</dbReference>
<dbReference type="Gene3D" id="2.60.40.10">
    <property type="entry name" value="Immunoglobulins"/>
    <property type="match status" value="3"/>
</dbReference>
<reference evidence="5" key="2">
    <citation type="submission" date="2007-04" db="EMBL/GenBank/DDBJ databases">
        <title>The genome of the human body louse.</title>
        <authorList>
            <consortium name="The Human Body Louse Genome Consortium"/>
            <person name="Kirkness E."/>
            <person name="Walenz B."/>
            <person name="Hass B."/>
            <person name="Bruggner R."/>
            <person name="Strausberg R."/>
        </authorList>
    </citation>
    <scope>NUCLEOTIDE SEQUENCE</scope>
    <source>
        <strain evidence="5">USDA</strain>
    </source>
</reference>
<dbReference type="InterPro" id="IPR036179">
    <property type="entry name" value="Ig-like_dom_sf"/>
</dbReference>
<dbReference type="InParanoid" id="E0VNT8"/>
<proteinExistence type="predicted"/>
<dbReference type="EnsemblMetazoa" id="PHUM345570-RA">
    <property type="protein sequence ID" value="PHUM345570-PA"/>
    <property type="gene ID" value="PHUM345570"/>
</dbReference>
<keyword evidence="2" id="KW-1015">Disulfide bond</keyword>
<dbReference type="PANTHER" id="PTHR44170:SF32">
    <property type="entry name" value="PROTEIN TURTLE-LIKE PROTEIN"/>
    <property type="match status" value="1"/>
</dbReference>
<feature type="domain" description="Ig-like" evidence="3">
    <location>
        <begin position="18"/>
        <end position="106"/>
    </location>
</feature>
<dbReference type="SMART" id="SM00408">
    <property type="entry name" value="IGc2"/>
    <property type="match status" value="3"/>
</dbReference>
<evidence type="ECO:0000256" key="1">
    <source>
        <dbReference type="ARBA" id="ARBA00022737"/>
    </source>
</evidence>